<comment type="caution">
    <text evidence="6">The sequence shown here is derived from an EMBL/GenBank/DDBJ whole genome shotgun (WGS) entry which is preliminary data.</text>
</comment>
<sequence length="189" mass="21258">MDLSMLWTVLSWAWIASEVGILLLTRTSRSTGEVQDRGSILILWGALLSAISLGRWFGESHARTMFHDAHWLRPASVVIFAVALALRWTAVITLGRSFSANVAIRATQSLHTTGLYRIVRHPSYTGLIFIFFAEALRTRNWVGFAIVMVPTTAALIYRIRVEEAALRSAFGEEYAAYSRRTKRLIPGLY</sequence>
<dbReference type="InterPro" id="IPR007269">
    <property type="entry name" value="ICMT_MeTrfase"/>
</dbReference>
<dbReference type="PANTHER" id="PTHR43847">
    <property type="entry name" value="BLL3993 PROTEIN"/>
    <property type="match status" value="1"/>
</dbReference>
<feature type="transmembrane region" description="Helical" evidence="5">
    <location>
        <begin position="118"/>
        <end position="135"/>
    </location>
</feature>
<keyword evidence="7" id="KW-1185">Reference proteome</keyword>
<evidence type="ECO:0000256" key="5">
    <source>
        <dbReference type="SAM" id="Phobius"/>
    </source>
</evidence>
<evidence type="ECO:0000313" key="7">
    <source>
        <dbReference type="Proteomes" id="UP000647241"/>
    </source>
</evidence>
<feature type="transmembrane region" description="Helical" evidence="5">
    <location>
        <begin position="77"/>
        <end position="98"/>
    </location>
</feature>
<dbReference type="EMBL" id="BMGT01000003">
    <property type="protein sequence ID" value="GGG80396.1"/>
    <property type="molecule type" value="Genomic_DNA"/>
</dbReference>
<proteinExistence type="predicted"/>
<dbReference type="Gene3D" id="1.20.120.1630">
    <property type="match status" value="1"/>
</dbReference>
<feature type="transmembrane region" description="Helical" evidence="5">
    <location>
        <begin position="6"/>
        <end position="25"/>
    </location>
</feature>
<gene>
    <name evidence="6" type="ORF">GCM10011585_24750</name>
</gene>
<evidence type="ECO:0000256" key="1">
    <source>
        <dbReference type="ARBA" id="ARBA00004141"/>
    </source>
</evidence>
<dbReference type="RefSeq" id="WP_188554533.1">
    <property type="nucleotide sequence ID" value="NZ_BMGT01000003.1"/>
</dbReference>
<dbReference type="GO" id="GO:0016020">
    <property type="term" value="C:membrane"/>
    <property type="evidence" value="ECO:0007669"/>
    <property type="project" value="UniProtKB-SubCell"/>
</dbReference>
<accession>A0A917M5J0</accession>
<evidence type="ECO:0000313" key="6">
    <source>
        <dbReference type="EMBL" id="GGG80396.1"/>
    </source>
</evidence>
<evidence type="ECO:0000256" key="2">
    <source>
        <dbReference type="ARBA" id="ARBA00022692"/>
    </source>
</evidence>
<dbReference type="PANTHER" id="PTHR43847:SF1">
    <property type="entry name" value="BLL3993 PROTEIN"/>
    <property type="match status" value="1"/>
</dbReference>
<feature type="transmembrane region" description="Helical" evidence="5">
    <location>
        <begin position="141"/>
        <end position="159"/>
    </location>
</feature>
<reference evidence="6" key="1">
    <citation type="journal article" date="2014" name="Int. J. Syst. Evol. Microbiol.">
        <title>Complete genome sequence of Corynebacterium casei LMG S-19264T (=DSM 44701T), isolated from a smear-ripened cheese.</title>
        <authorList>
            <consortium name="US DOE Joint Genome Institute (JGI-PGF)"/>
            <person name="Walter F."/>
            <person name="Albersmeier A."/>
            <person name="Kalinowski J."/>
            <person name="Ruckert C."/>
        </authorList>
    </citation>
    <scope>NUCLEOTIDE SEQUENCE</scope>
    <source>
        <strain evidence="6">CGMCC 1.12997</strain>
    </source>
</reference>
<dbReference type="Pfam" id="PF04140">
    <property type="entry name" value="ICMT"/>
    <property type="match status" value="1"/>
</dbReference>
<protein>
    <submittedName>
        <fullName evidence="6">Protein-S-isoprenylcysteine methyltransferase</fullName>
    </submittedName>
</protein>
<dbReference type="GO" id="GO:0004671">
    <property type="term" value="F:protein C-terminal S-isoprenylcysteine carboxyl O-methyltransferase activity"/>
    <property type="evidence" value="ECO:0007669"/>
    <property type="project" value="InterPro"/>
</dbReference>
<feature type="transmembrane region" description="Helical" evidence="5">
    <location>
        <begin position="37"/>
        <end position="57"/>
    </location>
</feature>
<evidence type="ECO:0000256" key="4">
    <source>
        <dbReference type="ARBA" id="ARBA00023136"/>
    </source>
</evidence>
<reference evidence="6" key="2">
    <citation type="submission" date="2020-09" db="EMBL/GenBank/DDBJ databases">
        <authorList>
            <person name="Sun Q."/>
            <person name="Zhou Y."/>
        </authorList>
    </citation>
    <scope>NUCLEOTIDE SEQUENCE</scope>
    <source>
        <strain evidence="6">CGMCC 1.12997</strain>
    </source>
</reference>
<name>A0A917M5J0_9BACT</name>
<dbReference type="AlphaFoldDB" id="A0A917M5J0"/>
<keyword evidence="3 5" id="KW-1133">Transmembrane helix</keyword>
<keyword evidence="6" id="KW-0808">Transferase</keyword>
<comment type="subcellular location">
    <subcellularLocation>
        <location evidence="1">Membrane</location>
        <topology evidence="1">Multi-pass membrane protein</topology>
    </subcellularLocation>
</comment>
<organism evidence="6 7">
    <name type="scientific">Edaphobacter dinghuensis</name>
    <dbReference type="NCBI Taxonomy" id="1560005"/>
    <lineage>
        <taxon>Bacteria</taxon>
        <taxon>Pseudomonadati</taxon>
        <taxon>Acidobacteriota</taxon>
        <taxon>Terriglobia</taxon>
        <taxon>Terriglobales</taxon>
        <taxon>Acidobacteriaceae</taxon>
        <taxon>Edaphobacter</taxon>
    </lineage>
</organism>
<keyword evidence="2 5" id="KW-0812">Transmembrane</keyword>
<dbReference type="GO" id="GO:0032259">
    <property type="term" value="P:methylation"/>
    <property type="evidence" value="ECO:0007669"/>
    <property type="project" value="UniProtKB-KW"/>
</dbReference>
<keyword evidence="6" id="KW-0489">Methyltransferase</keyword>
<keyword evidence="4 5" id="KW-0472">Membrane</keyword>
<dbReference type="Proteomes" id="UP000647241">
    <property type="component" value="Unassembled WGS sequence"/>
</dbReference>
<evidence type="ECO:0000256" key="3">
    <source>
        <dbReference type="ARBA" id="ARBA00022989"/>
    </source>
</evidence>
<dbReference type="InterPro" id="IPR052527">
    <property type="entry name" value="Metal_cation-efflux_comp"/>
</dbReference>